<dbReference type="EMBL" id="GBEZ01023873">
    <property type="protein sequence ID" value="JAC63053.1"/>
    <property type="molecule type" value="Transcribed_RNA"/>
</dbReference>
<gene>
    <name evidence="1" type="ORF">TSPGSL018_21625</name>
</gene>
<accession>A0A061QTM0</accession>
<feature type="non-terminal residue" evidence="1">
    <location>
        <position position="1"/>
    </location>
</feature>
<sequence>LESKRAPVLPHRFALSTFELQGLGDVLAQTESATSSILVVPGALYFRKHISYRNQARVETLLHTHPKHSQRFC</sequence>
<name>A0A061QTM0_9CHLO</name>
<dbReference type="AlphaFoldDB" id="A0A061QTM0"/>
<evidence type="ECO:0000313" key="1">
    <source>
        <dbReference type="EMBL" id="JAC63053.1"/>
    </source>
</evidence>
<reference evidence="1" key="1">
    <citation type="submission" date="2014-05" db="EMBL/GenBank/DDBJ databases">
        <title>The transcriptome of the halophilic microalga Tetraselmis sp. GSL018 isolated from the Great Salt Lake, Utah.</title>
        <authorList>
            <person name="Jinkerson R.E."/>
            <person name="D'Adamo S."/>
            <person name="Posewitz M.C."/>
        </authorList>
    </citation>
    <scope>NUCLEOTIDE SEQUENCE</scope>
    <source>
        <strain evidence="1">GSL018</strain>
    </source>
</reference>
<organism evidence="1">
    <name type="scientific">Tetraselmis sp. GSL018</name>
    <dbReference type="NCBI Taxonomy" id="582737"/>
    <lineage>
        <taxon>Eukaryota</taxon>
        <taxon>Viridiplantae</taxon>
        <taxon>Chlorophyta</taxon>
        <taxon>core chlorophytes</taxon>
        <taxon>Chlorodendrophyceae</taxon>
        <taxon>Chlorodendrales</taxon>
        <taxon>Chlorodendraceae</taxon>
        <taxon>Tetraselmis</taxon>
    </lineage>
</organism>
<protein>
    <submittedName>
        <fullName evidence="1">Uncharacterized protein</fullName>
    </submittedName>
</protein>
<proteinExistence type="predicted"/>